<reference evidence="1 2" key="1">
    <citation type="submission" date="2024-05" db="EMBL/GenBank/DDBJ databases">
        <title>Haplotype-resolved chromosome-level genome assembly of Huyou (Citrus changshanensis).</title>
        <authorList>
            <person name="Miao C."/>
            <person name="Chen W."/>
            <person name="Wu Y."/>
            <person name="Wang L."/>
            <person name="Zhao S."/>
            <person name="Grierson D."/>
            <person name="Xu C."/>
            <person name="Chen K."/>
        </authorList>
    </citation>
    <scope>NUCLEOTIDE SEQUENCE [LARGE SCALE GENOMIC DNA]</scope>
    <source>
        <strain evidence="1">01-14</strain>
        <tissue evidence="1">Leaf</tissue>
    </source>
</reference>
<gene>
    <name evidence="1" type="ORF">WN944_010546</name>
</gene>
<keyword evidence="2" id="KW-1185">Reference proteome</keyword>
<dbReference type="EMBL" id="JBCGBO010000002">
    <property type="protein sequence ID" value="KAK9222114.1"/>
    <property type="molecule type" value="Genomic_DNA"/>
</dbReference>
<protein>
    <submittedName>
        <fullName evidence="1">Uncharacterized protein</fullName>
    </submittedName>
</protein>
<evidence type="ECO:0000313" key="2">
    <source>
        <dbReference type="Proteomes" id="UP001428341"/>
    </source>
</evidence>
<evidence type="ECO:0000313" key="1">
    <source>
        <dbReference type="EMBL" id="KAK9222114.1"/>
    </source>
</evidence>
<proteinExistence type="predicted"/>
<sequence>MALANHPIKDLYFMVVGVPQKLESYNNNDKLHGKAEGCCGNRKRIHGSSTVQESSVNKGDKSLRILVFNWDRVPVQSPGNFPGAFIHAKLTS</sequence>
<comment type="caution">
    <text evidence="1">The sequence shown here is derived from an EMBL/GenBank/DDBJ whole genome shotgun (WGS) entry which is preliminary data.</text>
</comment>
<organism evidence="1 2">
    <name type="scientific">Citrus x changshan-huyou</name>
    <dbReference type="NCBI Taxonomy" id="2935761"/>
    <lineage>
        <taxon>Eukaryota</taxon>
        <taxon>Viridiplantae</taxon>
        <taxon>Streptophyta</taxon>
        <taxon>Embryophyta</taxon>
        <taxon>Tracheophyta</taxon>
        <taxon>Spermatophyta</taxon>
        <taxon>Magnoliopsida</taxon>
        <taxon>eudicotyledons</taxon>
        <taxon>Gunneridae</taxon>
        <taxon>Pentapetalae</taxon>
        <taxon>rosids</taxon>
        <taxon>malvids</taxon>
        <taxon>Sapindales</taxon>
        <taxon>Rutaceae</taxon>
        <taxon>Aurantioideae</taxon>
        <taxon>Citrus</taxon>
    </lineage>
</organism>
<dbReference type="AlphaFoldDB" id="A0AAP0MTW7"/>
<accession>A0AAP0MTW7</accession>
<dbReference type="Proteomes" id="UP001428341">
    <property type="component" value="Unassembled WGS sequence"/>
</dbReference>
<name>A0AAP0MTW7_9ROSI</name>